<dbReference type="Proteomes" id="UP000887579">
    <property type="component" value="Unplaced"/>
</dbReference>
<proteinExistence type="predicted"/>
<accession>A0AC34FVU1</accession>
<dbReference type="WBParaSite" id="ES5_v2.g21552.t1">
    <property type="protein sequence ID" value="ES5_v2.g21552.t1"/>
    <property type="gene ID" value="ES5_v2.g21552"/>
</dbReference>
<reference evidence="2" key="1">
    <citation type="submission" date="2022-11" db="UniProtKB">
        <authorList>
            <consortium name="WormBaseParasite"/>
        </authorList>
    </citation>
    <scope>IDENTIFICATION</scope>
</reference>
<organism evidence="1 2">
    <name type="scientific">Panagrolaimus sp. ES5</name>
    <dbReference type="NCBI Taxonomy" id="591445"/>
    <lineage>
        <taxon>Eukaryota</taxon>
        <taxon>Metazoa</taxon>
        <taxon>Ecdysozoa</taxon>
        <taxon>Nematoda</taxon>
        <taxon>Chromadorea</taxon>
        <taxon>Rhabditida</taxon>
        <taxon>Tylenchina</taxon>
        <taxon>Panagrolaimomorpha</taxon>
        <taxon>Panagrolaimoidea</taxon>
        <taxon>Panagrolaimidae</taxon>
        <taxon>Panagrolaimus</taxon>
    </lineage>
</organism>
<name>A0AC34FVU1_9BILA</name>
<evidence type="ECO:0000313" key="1">
    <source>
        <dbReference type="Proteomes" id="UP000887579"/>
    </source>
</evidence>
<evidence type="ECO:0000313" key="2">
    <source>
        <dbReference type="WBParaSite" id="ES5_v2.g21552.t1"/>
    </source>
</evidence>
<sequence>MTYSCAIFEEPLPKNVTKSDMKLLNDAQMRKYDALFERLNIKSTDHILEIGCGWGHCAIRAVQRFGCKWTGLTISVQQFELCKKRIKDAGLEDKIDIKFLDYRKETGIYDKIISIEMIEAVGHEYFPVYFSTIRDRLRSGGIAAIQAIYCPDELYERLRKSSDFIKKHIFPGGEMPSIAMINASLPNGLIMSKEINQIGKHYAVTLDLWNAAWQERRSKILITLGYSNRFIRKWEFYFVLCSALFEYGNIDVAQISFVKEF</sequence>
<protein>
    <submittedName>
        <fullName evidence="2">Cyclopropane-fatty-acyl-phospholipid synthase</fullName>
    </submittedName>
</protein>